<dbReference type="GO" id="GO:0015979">
    <property type="term" value="P:photosynthesis"/>
    <property type="evidence" value="ECO:0007669"/>
    <property type="project" value="UniProtKB-KW"/>
</dbReference>
<proteinExistence type="inferred from homology"/>
<evidence type="ECO:0000256" key="1">
    <source>
        <dbReference type="ARBA" id="ARBA00002862"/>
    </source>
</evidence>
<dbReference type="InterPro" id="IPR003359">
    <property type="entry name" value="PSI_Ycf4_assembly"/>
</dbReference>
<evidence type="ECO:0000313" key="10">
    <source>
        <dbReference type="EMBL" id="ATY47834.1"/>
    </source>
</evidence>
<feature type="transmembrane region" description="Helical" evidence="9">
    <location>
        <begin position="29"/>
        <end position="54"/>
    </location>
</feature>
<keyword evidence="5" id="KW-0602">Photosynthesis</keyword>
<keyword evidence="10" id="KW-0934">Plastid</keyword>
<sequence>MNHRKIIRYSLSLWFKFTTMVRKLIKFSFILATFLGSQGLLSIGMSSYLCSYFYAEVKSFIANRPIPFHTQGVMLFFSGIWGIFVSVFLWSRFSWTTRSYSKKGFCCILRWGFPEPEQMILFQFCITEIKSVKSGVKRGPKGPCKEIRGEGNLLWSRVDKNLTPQEDEHKIEGVSFSIQIPMKGR</sequence>
<evidence type="ECO:0000256" key="6">
    <source>
        <dbReference type="ARBA" id="ARBA00022692"/>
    </source>
</evidence>
<name>A0A2H4RE76_9LAMI</name>
<keyword evidence="7 9" id="KW-1133">Transmembrane helix</keyword>
<evidence type="ECO:0000256" key="8">
    <source>
        <dbReference type="ARBA" id="ARBA00023136"/>
    </source>
</evidence>
<keyword evidence="8 9" id="KW-0472">Membrane</keyword>
<comment type="similarity">
    <text evidence="3">Belongs to the Ycf4 family.</text>
</comment>
<comment type="subcellular location">
    <subcellularLocation>
        <location evidence="2">Membrane</location>
        <topology evidence="2">Multi-pass membrane protein</topology>
    </subcellularLocation>
</comment>
<evidence type="ECO:0000256" key="7">
    <source>
        <dbReference type="ARBA" id="ARBA00022989"/>
    </source>
</evidence>
<evidence type="ECO:0000256" key="3">
    <source>
        <dbReference type="ARBA" id="ARBA00008198"/>
    </source>
</evidence>
<evidence type="ECO:0000256" key="4">
    <source>
        <dbReference type="ARBA" id="ARBA00015395"/>
    </source>
</evidence>
<evidence type="ECO:0000256" key="9">
    <source>
        <dbReference type="SAM" id="Phobius"/>
    </source>
</evidence>
<gene>
    <name evidence="10" type="primary">ycf4</name>
</gene>
<feature type="transmembrane region" description="Helical" evidence="9">
    <location>
        <begin position="74"/>
        <end position="93"/>
    </location>
</feature>
<reference evidence="10" key="1">
    <citation type="journal article" date="2017" name="Front. Plant Sci.">
        <title>Plastome Rearrangements in the "Adenocalymma-Neojobertia" Clade (Bignonieae, Bignoniaceae) and Its Phylogenetic Implications.</title>
        <authorList>
            <person name="Fonseca L.H.M."/>
            <person name="Lohmann L.G."/>
        </authorList>
    </citation>
    <scope>NUCLEOTIDE SEQUENCE</scope>
</reference>
<dbReference type="AlphaFoldDB" id="A0A2H4RE76"/>
<dbReference type="GeneID" id="35200493"/>
<accession>A0A2H4RE76</accession>
<protein>
    <recommendedName>
        <fullName evidence="4">Photosystem I assembly protein Ycf4</fullName>
    </recommendedName>
</protein>
<dbReference type="EMBL" id="MG008307">
    <property type="protein sequence ID" value="ATY47834.1"/>
    <property type="molecule type" value="Genomic_DNA"/>
</dbReference>
<evidence type="ECO:0000256" key="2">
    <source>
        <dbReference type="ARBA" id="ARBA00004141"/>
    </source>
</evidence>
<keyword evidence="6 9" id="KW-0812">Transmembrane</keyword>
<evidence type="ECO:0000256" key="5">
    <source>
        <dbReference type="ARBA" id="ARBA00022531"/>
    </source>
</evidence>
<organism evidence="10">
    <name type="scientific">Adenocalymma allamandiflorum</name>
    <dbReference type="NCBI Taxonomy" id="2056444"/>
    <lineage>
        <taxon>Eukaryota</taxon>
        <taxon>Viridiplantae</taxon>
        <taxon>Streptophyta</taxon>
        <taxon>Embryophyta</taxon>
        <taxon>Tracheophyta</taxon>
        <taxon>Spermatophyta</taxon>
        <taxon>Magnoliopsida</taxon>
        <taxon>eudicotyledons</taxon>
        <taxon>Gunneridae</taxon>
        <taxon>Pentapetalae</taxon>
        <taxon>asterids</taxon>
        <taxon>lamiids</taxon>
        <taxon>Lamiales</taxon>
        <taxon>Bignoniaceae</taxon>
        <taxon>Bignonieae</taxon>
        <taxon>Adenocalymma</taxon>
    </lineage>
</organism>
<comment type="function">
    <text evidence="1">Seems to be required for the assembly of the photosystem I complex.</text>
</comment>
<dbReference type="GO" id="GO:0009522">
    <property type="term" value="C:photosystem I"/>
    <property type="evidence" value="ECO:0007669"/>
    <property type="project" value="InterPro"/>
</dbReference>
<geneLocation type="chloroplast" evidence="10"/>
<keyword evidence="10" id="KW-0150">Chloroplast</keyword>
<dbReference type="RefSeq" id="YP_009446544.1">
    <property type="nucleotide sequence ID" value="NC_036494.1"/>
</dbReference>
<dbReference type="Pfam" id="PF02392">
    <property type="entry name" value="Ycf4"/>
    <property type="match status" value="1"/>
</dbReference>